<dbReference type="GO" id="GO:0005886">
    <property type="term" value="C:plasma membrane"/>
    <property type="evidence" value="ECO:0007669"/>
    <property type="project" value="TreeGrafter"/>
</dbReference>
<dbReference type="InterPro" id="IPR051311">
    <property type="entry name" value="DedA_domain"/>
</dbReference>
<evidence type="ECO:0000256" key="1">
    <source>
        <dbReference type="SAM" id="Phobius"/>
    </source>
</evidence>
<comment type="caution">
    <text evidence="3">The sequence shown here is derived from an EMBL/GenBank/DDBJ whole genome shotgun (WGS) entry which is preliminary data.</text>
</comment>
<dbReference type="PANTHER" id="PTHR42709:SF2">
    <property type="entry name" value="INNER MEMBRANE PROTEIN YOHD"/>
    <property type="match status" value="1"/>
</dbReference>
<keyword evidence="1" id="KW-0812">Transmembrane</keyword>
<feature type="transmembrane region" description="Helical" evidence="1">
    <location>
        <begin position="25"/>
        <end position="47"/>
    </location>
</feature>
<evidence type="ECO:0000259" key="2">
    <source>
        <dbReference type="Pfam" id="PF09335"/>
    </source>
</evidence>
<feature type="transmembrane region" description="Helical" evidence="1">
    <location>
        <begin position="142"/>
        <end position="162"/>
    </location>
</feature>
<dbReference type="Proteomes" id="UP000561459">
    <property type="component" value="Unassembled WGS sequence"/>
</dbReference>
<sequence length="183" mass="20015">MGAGIEGETVVVLSGIMVHRGLLPFFPAAMVAAAGSFVADQLFFLLGRSFRERPFVRRMQHRPTFTKAMAAFNKHPTLFVFAFRFLYGLRTVSPIAIGTTRLSCMKFLAINAVAAVVWGLVFVTLGYCFGNAIERAFGRLHSLAPILAIALVVVAVGAILLYNRRRSLADDRDSQIEQPAPLA</sequence>
<proteinExistence type="predicted"/>
<feature type="domain" description="VTT" evidence="2">
    <location>
        <begin position="7"/>
        <end position="127"/>
    </location>
</feature>
<reference evidence="3 4" key="1">
    <citation type="submission" date="2020-08" db="EMBL/GenBank/DDBJ databases">
        <title>Genomic Encyclopedia of Type Strains, Phase IV (KMG-IV): sequencing the most valuable type-strain genomes for metagenomic binning, comparative biology and taxonomic classification.</title>
        <authorList>
            <person name="Goeker M."/>
        </authorList>
    </citation>
    <scope>NUCLEOTIDE SEQUENCE [LARGE SCALE GENOMIC DNA]</scope>
    <source>
        <strain evidence="3 4">DSM 27568</strain>
    </source>
</reference>
<organism evidence="3 4">
    <name type="scientific">Novosphingobium fluoreni</name>
    <dbReference type="NCBI Taxonomy" id="1391222"/>
    <lineage>
        <taxon>Bacteria</taxon>
        <taxon>Pseudomonadati</taxon>
        <taxon>Pseudomonadota</taxon>
        <taxon>Alphaproteobacteria</taxon>
        <taxon>Sphingomonadales</taxon>
        <taxon>Sphingomonadaceae</taxon>
        <taxon>Novosphingobium</taxon>
    </lineage>
</organism>
<keyword evidence="1" id="KW-0472">Membrane</keyword>
<keyword evidence="4" id="KW-1185">Reference proteome</keyword>
<dbReference type="EMBL" id="JACIDY010000002">
    <property type="protein sequence ID" value="MBB3939674.1"/>
    <property type="molecule type" value="Genomic_DNA"/>
</dbReference>
<dbReference type="RefSeq" id="WP_343055801.1">
    <property type="nucleotide sequence ID" value="NZ_JACIDY010000002.1"/>
</dbReference>
<protein>
    <submittedName>
        <fullName evidence="3">Membrane protein DedA with SNARE-associated domain</fullName>
    </submittedName>
</protein>
<dbReference type="InterPro" id="IPR032816">
    <property type="entry name" value="VTT_dom"/>
</dbReference>
<name>A0A7W6FXT0_9SPHN</name>
<dbReference type="AlphaFoldDB" id="A0A7W6FXT0"/>
<evidence type="ECO:0000313" key="4">
    <source>
        <dbReference type="Proteomes" id="UP000561459"/>
    </source>
</evidence>
<keyword evidence="1" id="KW-1133">Transmembrane helix</keyword>
<evidence type="ECO:0000313" key="3">
    <source>
        <dbReference type="EMBL" id="MBB3939674.1"/>
    </source>
</evidence>
<dbReference type="PANTHER" id="PTHR42709">
    <property type="entry name" value="ALKALINE PHOSPHATASE LIKE PROTEIN"/>
    <property type="match status" value="1"/>
</dbReference>
<gene>
    <name evidence="3" type="ORF">GGR39_001314</name>
</gene>
<accession>A0A7W6FXT0</accession>
<feature type="transmembrane region" description="Helical" evidence="1">
    <location>
        <begin position="107"/>
        <end position="130"/>
    </location>
</feature>
<dbReference type="Pfam" id="PF09335">
    <property type="entry name" value="VTT_dom"/>
    <property type="match status" value="1"/>
</dbReference>